<dbReference type="Proteomes" id="UP000293347">
    <property type="component" value="Unassembled WGS sequence"/>
</dbReference>
<feature type="active site" description="Charge relay system" evidence="5">
    <location>
        <position position="453"/>
    </location>
</feature>
<dbReference type="InterPro" id="IPR015500">
    <property type="entry name" value="Peptidase_S8_subtilisin-rel"/>
</dbReference>
<name>A0A4R0NSS6_9SPHI</name>
<dbReference type="InterPro" id="IPR036852">
    <property type="entry name" value="Peptidase_S8/S53_dom_sf"/>
</dbReference>
<dbReference type="PANTHER" id="PTHR43399">
    <property type="entry name" value="SUBTILISIN-RELATED"/>
    <property type="match status" value="1"/>
</dbReference>
<evidence type="ECO:0000256" key="4">
    <source>
        <dbReference type="ARBA" id="ARBA00022825"/>
    </source>
</evidence>
<dbReference type="InterPro" id="IPR034080">
    <property type="entry name" value="Protease_P7-like_dom"/>
</dbReference>
<evidence type="ECO:0000256" key="3">
    <source>
        <dbReference type="ARBA" id="ARBA00022801"/>
    </source>
</evidence>
<comment type="similarity">
    <text evidence="1 5">Belongs to the peptidase S8 family.</text>
</comment>
<sequence length="528" mass="57309">MKSTNKLVITLVLLFAFSAVQGQKPISLPFNWHLLDLVQDSLFGSGVEKSYLKLLKGKKARPVVVAVIDGGVDINHEDLKAVIWNNPKEIPGNLKDDDRNGYVDDIHGWNFLGSAKGNVQYDNMEITRIAVAGDVRFKGLNSATVKKEDLADYLLYKASKDEVDKDYAEAKGMVDNLEPFKNVLDTILVNMNRNPNPSLKDFEIYRPTTAGQARVRSVMMQHLATGQQFKDIYAQQIAGLLAFVKKIADYHKNKTYDSRIMVGDNKELGSYYGNNDVVGPDAGHGTHVAGIVAAVRGNQIGMDGVASAAKIMVLRVVPDGDERDKDVANAIRYAVDNGASIINMSFGKSLSPDKKIVDDAVKYAMSKDILIVHAAGNENMNTDMHPVYPNRNYQDGGKAAKWIEVGSSNPLNDRSLKSSFSNYGKISVDVFAPGNQIYSAIPGSGYGFKSGSSMAAPVVAGIAALLRSYYPKLKAGQIKEILMNSVSPVQRSVDIAVNNDSVAIQFSDLSLSGGVINAFQALEAASAY</sequence>
<dbReference type="PROSITE" id="PS51892">
    <property type="entry name" value="SUBTILASE"/>
    <property type="match status" value="1"/>
</dbReference>
<dbReference type="Pfam" id="PF00082">
    <property type="entry name" value="Peptidase_S8"/>
    <property type="match status" value="1"/>
</dbReference>
<keyword evidence="2 5" id="KW-0645">Protease</keyword>
<dbReference type="InterPro" id="IPR051048">
    <property type="entry name" value="Peptidase_S8/S53_subtilisin"/>
</dbReference>
<evidence type="ECO:0000313" key="8">
    <source>
        <dbReference type="Proteomes" id="UP000293347"/>
    </source>
</evidence>
<accession>A0A4R0NSS6</accession>
<dbReference type="InterPro" id="IPR022398">
    <property type="entry name" value="Peptidase_S8_His-AS"/>
</dbReference>
<dbReference type="InterPro" id="IPR000209">
    <property type="entry name" value="Peptidase_S8/S53_dom"/>
</dbReference>
<gene>
    <name evidence="7" type="ORF">EZ437_04235</name>
</gene>
<dbReference type="PROSITE" id="PS00137">
    <property type="entry name" value="SUBTILASE_HIS"/>
    <property type="match status" value="1"/>
</dbReference>
<feature type="domain" description="Peptidase S8/S53" evidence="6">
    <location>
        <begin position="63"/>
        <end position="486"/>
    </location>
</feature>
<dbReference type="RefSeq" id="WP_131593557.1">
    <property type="nucleotide sequence ID" value="NZ_SJSL01000001.1"/>
</dbReference>
<protein>
    <submittedName>
        <fullName evidence="7">Peptidase S8</fullName>
    </submittedName>
</protein>
<evidence type="ECO:0000313" key="7">
    <source>
        <dbReference type="EMBL" id="TCD03189.1"/>
    </source>
</evidence>
<organism evidence="7 8">
    <name type="scientific">Pedobacter psychroterrae</name>
    <dbReference type="NCBI Taxonomy" id="2530453"/>
    <lineage>
        <taxon>Bacteria</taxon>
        <taxon>Pseudomonadati</taxon>
        <taxon>Bacteroidota</taxon>
        <taxon>Sphingobacteriia</taxon>
        <taxon>Sphingobacteriales</taxon>
        <taxon>Sphingobacteriaceae</taxon>
        <taxon>Pedobacter</taxon>
    </lineage>
</organism>
<feature type="active site" description="Charge relay system" evidence="5">
    <location>
        <position position="284"/>
    </location>
</feature>
<evidence type="ECO:0000256" key="1">
    <source>
        <dbReference type="ARBA" id="ARBA00011073"/>
    </source>
</evidence>
<dbReference type="PANTHER" id="PTHR43399:SF4">
    <property type="entry name" value="CELL WALL-ASSOCIATED PROTEASE"/>
    <property type="match status" value="1"/>
</dbReference>
<comment type="caution">
    <text evidence="7">The sequence shown here is derived from an EMBL/GenBank/DDBJ whole genome shotgun (WGS) entry which is preliminary data.</text>
</comment>
<dbReference type="SUPFAM" id="SSF52743">
    <property type="entry name" value="Subtilisin-like"/>
    <property type="match status" value="1"/>
</dbReference>
<proteinExistence type="inferred from homology"/>
<keyword evidence="4 5" id="KW-0720">Serine protease</keyword>
<dbReference type="EMBL" id="SJSL01000001">
    <property type="protein sequence ID" value="TCD03189.1"/>
    <property type="molecule type" value="Genomic_DNA"/>
</dbReference>
<dbReference type="Gene3D" id="3.40.50.200">
    <property type="entry name" value="Peptidase S8/S53 domain"/>
    <property type="match status" value="2"/>
</dbReference>
<dbReference type="AlphaFoldDB" id="A0A4R0NSS6"/>
<feature type="active site" description="Charge relay system" evidence="5">
    <location>
        <position position="69"/>
    </location>
</feature>
<dbReference type="GO" id="GO:0004252">
    <property type="term" value="F:serine-type endopeptidase activity"/>
    <property type="evidence" value="ECO:0007669"/>
    <property type="project" value="UniProtKB-UniRule"/>
</dbReference>
<dbReference type="GO" id="GO:0006508">
    <property type="term" value="P:proteolysis"/>
    <property type="evidence" value="ECO:0007669"/>
    <property type="project" value="UniProtKB-KW"/>
</dbReference>
<keyword evidence="8" id="KW-1185">Reference proteome</keyword>
<evidence type="ECO:0000259" key="6">
    <source>
        <dbReference type="Pfam" id="PF00082"/>
    </source>
</evidence>
<dbReference type="CDD" id="cd07483">
    <property type="entry name" value="Peptidases_S8_Subtilisin_Novo-like"/>
    <property type="match status" value="1"/>
</dbReference>
<dbReference type="PRINTS" id="PR00723">
    <property type="entry name" value="SUBTILISIN"/>
</dbReference>
<evidence type="ECO:0000256" key="5">
    <source>
        <dbReference type="PROSITE-ProRule" id="PRU01240"/>
    </source>
</evidence>
<evidence type="ECO:0000256" key="2">
    <source>
        <dbReference type="ARBA" id="ARBA00022670"/>
    </source>
</evidence>
<reference evidence="7 8" key="1">
    <citation type="submission" date="2019-02" db="EMBL/GenBank/DDBJ databases">
        <title>Pedobacter sp. RP-1-14 sp. nov., isolated from Arctic soil.</title>
        <authorList>
            <person name="Dahal R.H."/>
        </authorList>
    </citation>
    <scope>NUCLEOTIDE SEQUENCE [LARGE SCALE GENOMIC DNA]</scope>
    <source>
        <strain evidence="7 8">RP-1-14</strain>
    </source>
</reference>
<dbReference type="OrthoDB" id="9798386at2"/>
<keyword evidence="3 5" id="KW-0378">Hydrolase</keyword>